<dbReference type="CDD" id="cd16894">
    <property type="entry name" value="MltD-like"/>
    <property type="match status" value="1"/>
</dbReference>
<dbReference type="InterPro" id="IPR018392">
    <property type="entry name" value="LysM"/>
</dbReference>
<dbReference type="CDD" id="cd00118">
    <property type="entry name" value="LysM"/>
    <property type="match status" value="3"/>
</dbReference>
<dbReference type="Pfam" id="PF01464">
    <property type="entry name" value="SLT"/>
    <property type="match status" value="1"/>
</dbReference>
<dbReference type="GO" id="GO:0000270">
    <property type="term" value="P:peptidoglycan metabolic process"/>
    <property type="evidence" value="ECO:0007669"/>
    <property type="project" value="InterPro"/>
</dbReference>
<dbReference type="EMBL" id="QPJY01000004">
    <property type="protein sequence ID" value="RCX30574.1"/>
    <property type="molecule type" value="Genomic_DNA"/>
</dbReference>
<evidence type="ECO:0000256" key="1">
    <source>
        <dbReference type="ARBA" id="ARBA00007734"/>
    </source>
</evidence>
<evidence type="ECO:0000313" key="4">
    <source>
        <dbReference type="Proteomes" id="UP000252707"/>
    </source>
</evidence>
<sequence>MDLTRKTTTGVGLALVSLLTLSACGVQPLKSGASANSAVNSLSDSGIEDPGSSFAALLRERLQAPASNLDETPVSDDLWERIRASFRLDHEVNRPRVAAELDMYTRHPNYLARVGARAEPYLHYIVESIEQRGAPLELALLPVVESAFQPNAYSPGRAAGLWQFIPDTGRRFGLEQNWWYDGRRDVYASTQAALDYLELLRDQFDGDWLLALAAYNSGSGTVSRAIEKNRNAGRPTDFWSLDLPRETRSYVPRLLAISAIVSDPGAYGVDLVPITNEPYLARVDLDGQIDLGLAADLAGISLDDLYRYNPGFNRWATAPQGPHYLMLPVEKLDLFNEKLAQVPADERMRWNRYRVSRGDTLGTIAQAHGTSVAMLMDSNKLKSTRIRVGQELLIPVGSGAGVRVAAAGAGGTGTAASAPKGGRKVVHTVQAGDTLWDIARQHGVTTRQIADWNRIALNDTLRRGQKLTLWPGNAQAAAPAAPASTTQSIRYTVRSGDSLWAISKRFRVSVADLRDWNDLATGQQLRPGQRLQVYLNVAELSGNI</sequence>
<dbReference type="PROSITE" id="PS00922">
    <property type="entry name" value="TRANSGLYCOSYLASE"/>
    <property type="match status" value="1"/>
</dbReference>
<dbReference type="Gene3D" id="1.10.530.10">
    <property type="match status" value="1"/>
</dbReference>
<dbReference type="InterPro" id="IPR023346">
    <property type="entry name" value="Lysozyme-like_dom_sf"/>
</dbReference>
<dbReference type="InterPro" id="IPR008258">
    <property type="entry name" value="Transglycosylase_SLT_dom_1"/>
</dbReference>
<dbReference type="GO" id="GO:0016020">
    <property type="term" value="C:membrane"/>
    <property type="evidence" value="ECO:0007669"/>
    <property type="project" value="InterPro"/>
</dbReference>
<organism evidence="3 4">
    <name type="scientific">Thioalbus denitrificans</name>
    <dbReference type="NCBI Taxonomy" id="547122"/>
    <lineage>
        <taxon>Bacteria</taxon>
        <taxon>Pseudomonadati</taxon>
        <taxon>Pseudomonadota</taxon>
        <taxon>Gammaproteobacteria</taxon>
        <taxon>Chromatiales</taxon>
        <taxon>Ectothiorhodospiraceae</taxon>
        <taxon>Thioalbus</taxon>
    </lineage>
</organism>
<dbReference type="PROSITE" id="PS51782">
    <property type="entry name" value="LYSM"/>
    <property type="match status" value="3"/>
</dbReference>
<dbReference type="Gene3D" id="3.10.350.10">
    <property type="entry name" value="LysM domain"/>
    <property type="match status" value="3"/>
</dbReference>
<proteinExistence type="inferred from homology"/>
<dbReference type="PROSITE" id="PS51257">
    <property type="entry name" value="PROKAR_LIPOPROTEIN"/>
    <property type="match status" value="1"/>
</dbReference>
<gene>
    <name evidence="3" type="ORF">DFQ59_10410</name>
</gene>
<dbReference type="InterPro" id="IPR000189">
    <property type="entry name" value="Transglyc_AS"/>
</dbReference>
<feature type="domain" description="LysM" evidence="2">
    <location>
        <begin position="425"/>
        <end position="469"/>
    </location>
</feature>
<dbReference type="PANTHER" id="PTHR33734">
    <property type="entry name" value="LYSM DOMAIN-CONTAINING GPI-ANCHORED PROTEIN 2"/>
    <property type="match status" value="1"/>
</dbReference>
<dbReference type="SUPFAM" id="SSF54106">
    <property type="entry name" value="LysM domain"/>
    <property type="match status" value="3"/>
</dbReference>
<feature type="domain" description="LysM" evidence="2">
    <location>
        <begin position="351"/>
        <end position="394"/>
    </location>
</feature>
<dbReference type="FunFam" id="1.10.530.10:FF:000004">
    <property type="entry name" value="Membrane-bound lytic murein transglycosylase D"/>
    <property type="match status" value="1"/>
</dbReference>
<dbReference type="AlphaFoldDB" id="A0A369CFG7"/>
<dbReference type="RefSeq" id="WP_114279575.1">
    <property type="nucleotide sequence ID" value="NZ_QPJY01000004.1"/>
</dbReference>
<dbReference type="OrthoDB" id="9815002at2"/>
<feature type="domain" description="LysM" evidence="2">
    <location>
        <begin position="489"/>
        <end position="533"/>
    </location>
</feature>
<dbReference type="InterPro" id="IPR036779">
    <property type="entry name" value="LysM_dom_sf"/>
</dbReference>
<evidence type="ECO:0000259" key="2">
    <source>
        <dbReference type="PROSITE" id="PS51782"/>
    </source>
</evidence>
<reference evidence="3 4" key="1">
    <citation type="submission" date="2018-07" db="EMBL/GenBank/DDBJ databases">
        <title>Genomic Encyclopedia of Type Strains, Phase IV (KMG-IV): sequencing the most valuable type-strain genomes for metagenomic binning, comparative biology and taxonomic classification.</title>
        <authorList>
            <person name="Goeker M."/>
        </authorList>
    </citation>
    <scope>NUCLEOTIDE SEQUENCE [LARGE SCALE GENOMIC DNA]</scope>
    <source>
        <strain evidence="3 4">DSM 26407</strain>
    </source>
</reference>
<dbReference type="SUPFAM" id="SSF53955">
    <property type="entry name" value="Lysozyme-like"/>
    <property type="match status" value="1"/>
</dbReference>
<name>A0A369CFG7_9GAMM</name>
<dbReference type="GO" id="GO:0008932">
    <property type="term" value="F:lytic endotransglycosylase activity"/>
    <property type="evidence" value="ECO:0007669"/>
    <property type="project" value="TreeGrafter"/>
</dbReference>
<comment type="similarity">
    <text evidence="1">Belongs to the transglycosylase Slt family.</text>
</comment>
<keyword evidence="4" id="KW-1185">Reference proteome</keyword>
<protein>
    <submittedName>
        <fullName evidence="3">Membrane-bound lytic murein transglycosylase D</fullName>
    </submittedName>
</protein>
<dbReference type="Proteomes" id="UP000252707">
    <property type="component" value="Unassembled WGS sequence"/>
</dbReference>
<evidence type="ECO:0000313" key="3">
    <source>
        <dbReference type="EMBL" id="RCX30574.1"/>
    </source>
</evidence>
<dbReference type="Pfam" id="PF01476">
    <property type="entry name" value="LysM"/>
    <property type="match status" value="3"/>
</dbReference>
<accession>A0A369CFG7</accession>
<dbReference type="SMART" id="SM00257">
    <property type="entry name" value="LysM"/>
    <property type="match status" value="3"/>
</dbReference>
<dbReference type="PANTHER" id="PTHR33734:SF22">
    <property type="entry name" value="MEMBRANE-BOUND LYTIC MUREIN TRANSGLYCOSYLASE D"/>
    <property type="match status" value="1"/>
</dbReference>
<comment type="caution">
    <text evidence="3">The sequence shown here is derived from an EMBL/GenBank/DDBJ whole genome shotgun (WGS) entry which is preliminary data.</text>
</comment>